<keyword evidence="6" id="KW-0503">Monooxygenase</keyword>
<comment type="similarity">
    <text evidence="1 6">Belongs to the cytochrome P450 family.</text>
</comment>
<keyword evidence="2 5" id="KW-0479">Metal-binding</keyword>
<evidence type="ECO:0000256" key="2">
    <source>
        <dbReference type="ARBA" id="ARBA00022723"/>
    </source>
</evidence>
<dbReference type="GO" id="GO:0020037">
    <property type="term" value="F:heme binding"/>
    <property type="evidence" value="ECO:0007669"/>
    <property type="project" value="InterPro"/>
</dbReference>
<evidence type="ECO:0000313" key="8">
    <source>
        <dbReference type="Proteomes" id="UP000077202"/>
    </source>
</evidence>
<evidence type="ECO:0000256" key="6">
    <source>
        <dbReference type="RuleBase" id="RU000461"/>
    </source>
</evidence>
<feature type="binding site" description="axial binding residue" evidence="5">
    <location>
        <position position="403"/>
    </location>
    <ligand>
        <name>heme</name>
        <dbReference type="ChEBI" id="CHEBI:30413"/>
    </ligand>
    <ligandPart>
        <name>Fe</name>
        <dbReference type="ChEBI" id="CHEBI:18248"/>
    </ligandPart>
</feature>
<dbReference type="PROSITE" id="PS00086">
    <property type="entry name" value="CYTOCHROME_P450"/>
    <property type="match status" value="1"/>
</dbReference>
<organism evidence="7 8">
    <name type="scientific">Marchantia polymorpha subsp. ruderalis</name>
    <dbReference type="NCBI Taxonomy" id="1480154"/>
    <lineage>
        <taxon>Eukaryota</taxon>
        <taxon>Viridiplantae</taxon>
        <taxon>Streptophyta</taxon>
        <taxon>Embryophyta</taxon>
        <taxon>Marchantiophyta</taxon>
        <taxon>Marchantiopsida</taxon>
        <taxon>Marchantiidae</taxon>
        <taxon>Marchantiales</taxon>
        <taxon>Marchantiaceae</taxon>
        <taxon>Marchantia</taxon>
    </lineage>
</organism>
<evidence type="ECO:0000256" key="3">
    <source>
        <dbReference type="ARBA" id="ARBA00023002"/>
    </source>
</evidence>
<dbReference type="InterPro" id="IPR001128">
    <property type="entry name" value="Cyt_P450"/>
</dbReference>
<evidence type="ECO:0008006" key="9">
    <source>
        <dbReference type="Google" id="ProtNLM"/>
    </source>
</evidence>
<dbReference type="Pfam" id="PF00067">
    <property type="entry name" value="p450"/>
    <property type="match status" value="2"/>
</dbReference>
<sequence>MEILPLVFTAIATVGLYACFYRWVQHRNLRGPRVWPILGSVLDVSRNHWRMHDYAYDYCKKYYPTYVTKMPGFNYVVTVDPANVEHVLKTNFSNYDKGEEQHLHLGDLLGDGIFNADGDIWKKHRKVASYEFASKGLRDHSFHNFKNNAVRLCQILDRAAEENKPVDMMLKKALNLGSEAAMKKDLETINDFTLKLVKNRKKELKTNKQGRPDLLSRFVEAIEEESITANPEKDLQDVVINFILAGRDTTGVSLAWFLYEVSCNPQVEEKIVSELLRLERDRQGMTDYTTSSEGEMSDFVRLLDYENVSNMHYLHAALSESMRLHGPIPADVRVAMNDDVLPCGTRVHKGDFLMYSAYAQGRMEQIWGSDVMEFKPERWLKDGVFQPESPYKYPVFHAGPRLCLGKDSAYLQMKITMAALLRFFTFKVVPGHEVRYKVTITLHMLNGLKMIVQRRS</sequence>
<dbReference type="GO" id="GO:0016705">
    <property type="term" value="F:oxidoreductase activity, acting on paired donors, with incorporation or reduction of molecular oxygen"/>
    <property type="evidence" value="ECO:0007669"/>
    <property type="project" value="InterPro"/>
</dbReference>
<dbReference type="AlphaFoldDB" id="A0A176VKZ7"/>
<dbReference type="InterPro" id="IPR017972">
    <property type="entry name" value="Cyt_P450_CS"/>
</dbReference>
<keyword evidence="4 5" id="KW-0408">Iron</keyword>
<keyword evidence="8" id="KW-1185">Reference proteome</keyword>
<dbReference type="SUPFAM" id="SSF48264">
    <property type="entry name" value="Cytochrome P450"/>
    <property type="match status" value="1"/>
</dbReference>
<proteinExistence type="inferred from homology"/>
<accession>A0A176VKZ7</accession>
<dbReference type="GO" id="GO:0005506">
    <property type="term" value="F:iron ion binding"/>
    <property type="evidence" value="ECO:0007669"/>
    <property type="project" value="InterPro"/>
</dbReference>
<dbReference type="PANTHER" id="PTHR24296">
    <property type="entry name" value="CYTOCHROME P450"/>
    <property type="match status" value="1"/>
</dbReference>
<dbReference type="Proteomes" id="UP000077202">
    <property type="component" value="Unassembled WGS sequence"/>
</dbReference>
<dbReference type="PRINTS" id="PR00385">
    <property type="entry name" value="P450"/>
</dbReference>
<dbReference type="EMBL" id="LVLJ01003371">
    <property type="protein sequence ID" value="OAE21639.1"/>
    <property type="molecule type" value="Genomic_DNA"/>
</dbReference>
<evidence type="ECO:0000256" key="4">
    <source>
        <dbReference type="ARBA" id="ARBA00023004"/>
    </source>
</evidence>
<name>A0A176VKZ7_MARPO</name>
<dbReference type="InterPro" id="IPR002401">
    <property type="entry name" value="Cyt_P450_E_grp-I"/>
</dbReference>
<dbReference type="InterPro" id="IPR036396">
    <property type="entry name" value="Cyt_P450_sf"/>
</dbReference>
<dbReference type="CDD" id="cd11064">
    <property type="entry name" value="CYP86A"/>
    <property type="match status" value="1"/>
</dbReference>
<dbReference type="GO" id="GO:0004497">
    <property type="term" value="F:monooxygenase activity"/>
    <property type="evidence" value="ECO:0007669"/>
    <property type="project" value="UniProtKB-KW"/>
</dbReference>
<keyword evidence="3 6" id="KW-0560">Oxidoreductase</keyword>
<keyword evidence="5 6" id="KW-0349">Heme</keyword>
<evidence type="ECO:0000256" key="1">
    <source>
        <dbReference type="ARBA" id="ARBA00010617"/>
    </source>
</evidence>
<gene>
    <name evidence="7" type="ORF">AXG93_2619s1070</name>
</gene>
<comment type="caution">
    <text evidence="7">The sequence shown here is derived from an EMBL/GenBank/DDBJ whole genome shotgun (WGS) entry which is preliminary data.</text>
</comment>
<protein>
    <recommendedName>
        <fullName evidence="9">Cytochrome P450</fullName>
    </recommendedName>
</protein>
<evidence type="ECO:0000313" key="7">
    <source>
        <dbReference type="EMBL" id="OAE21639.1"/>
    </source>
</evidence>
<dbReference type="GO" id="GO:0006629">
    <property type="term" value="P:lipid metabolic process"/>
    <property type="evidence" value="ECO:0007669"/>
    <property type="project" value="UniProtKB-ARBA"/>
</dbReference>
<reference evidence="7" key="1">
    <citation type="submission" date="2016-03" db="EMBL/GenBank/DDBJ databases">
        <title>Mechanisms controlling the formation of the plant cell surface in tip-growing cells are functionally conserved among land plants.</title>
        <authorList>
            <person name="Honkanen S."/>
            <person name="Jones V.A."/>
            <person name="Morieri G."/>
            <person name="Champion C."/>
            <person name="Hetherington A.J."/>
            <person name="Kelly S."/>
            <person name="Saint-Marcoux D."/>
            <person name="Proust H."/>
            <person name="Prescott H."/>
            <person name="Dolan L."/>
        </authorList>
    </citation>
    <scope>NUCLEOTIDE SEQUENCE [LARGE SCALE GENOMIC DNA]</scope>
    <source>
        <tissue evidence="7">Whole gametophyte</tissue>
    </source>
</reference>
<comment type="cofactor">
    <cofactor evidence="5">
        <name>heme</name>
        <dbReference type="ChEBI" id="CHEBI:30413"/>
    </cofactor>
</comment>
<dbReference type="PRINTS" id="PR00463">
    <property type="entry name" value="EP450I"/>
</dbReference>
<dbReference type="Gene3D" id="1.10.630.10">
    <property type="entry name" value="Cytochrome P450"/>
    <property type="match status" value="2"/>
</dbReference>
<evidence type="ECO:0000256" key="5">
    <source>
        <dbReference type="PIRSR" id="PIRSR602401-1"/>
    </source>
</evidence>